<protein>
    <submittedName>
        <fullName evidence="2">Cyclophilin71 isoform 2</fullName>
    </submittedName>
</protein>
<organism evidence="2 3">
    <name type="scientific">Dorcoceras hygrometricum</name>
    <dbReference type="NCBI Taxonomy" id="472368"/>
    <lineage>
        <taxon>Eukaryota</taxon>
        <taxon>Viridiplantae</taxon>
        <taxon>Streptophyta</taxon>
        <taxon>Embryophyta</taxon>
        <taxon>Tracheophyta</taxon>
        <taxon>Spermatophyta</taxon>
        <taxon>Magnoliopsida</taxon>
        <taxon>eudicotyledons</taxon>
        <taxon>Gunneridae</taxon>
        <taxon>Pentapetalae</taxon>
        <taxon>asterids</taxon>
        <taxon>lamiids</taxon>
        <taxon>Lamiales</taxon>
        <taxon>Gesneriaceae</taxon>
        <taxon>Didymocarpoideae</taxon>
        <taxon>Trichosporeae</taxon>
        <taxon>Loxocarpinae</taxon>
        <taxon>Dorcoceras</taxon>
    </lineage>
</organism>
<dbReference type="AlphaFoldDB" id="A0A2Z7DEU6"/>
<feature type="region of interest" description="Disordered" evidence="1">
    <location>
        <begin position="371"/>
        <end position="441"/>
    </location>
</feature>
<accession>A0A2Z7DEU6</accession>
<evidence type="ECO:0000256" key="1">
    <source>
        <dbReference type="SAM" id="MobiDB-lite"/>
    </source>
</evidence>
<reference evidence="2 3" key="1">
    <citation type="journal article" date="2015" name="Proc. Natl. Acad. Sci. U.S.A.">
        <title>The resurrection genome of Boea hygrometrica: A blueprint for survival of dehydration.</title>
        <authorList>
            <person name="Xiao L."/>
            <person name="Yang G."/>
            <person name="Zhang L."/>
            <person name="Yang X."/>
            <person name="Zhao S."/>
            <person name="Ji Z."/>
            <person name="Zhou Q."/>
            <person name="Hu M."/>
            <person name="Wang Y."/>
            <person name="Chen M."/>
            <person name="Xu Y."/>
            <person name="Jin H."/>
            <person name="Xiao X."/>
            <person name="Hu G."/>
            <person name="Bao F."/>
            <person name="Hu Y."/>
            <person name="Wan P."/>
            <person name="Li L."/>
            <person name="Deng X."/>
            <person name="Kuang T."/>
            <person name="Xiang C."/>
            <person name="Zhu J.K."/>
            <person name="Oliver M.J."/>
            <person name="He Y."/>
        </authorList>
    </citation>
    <scope>NUCLEOTIDE SEQUENCE [LARGE SCALE GENOMIC DNA]</scope>
    <source>
        <strain evidence="3">cv. XS01</strain>
    </source>
</reference>
<sequence length="451" mass="49679">MTCCSRIFEGPKRDRGAIIARSNANIRSSCWIRTMIRVDGSWVIEACADYWKPLPRRLIQNEILPEIAYVDTLPPVNDFFKLFKKIWADVCIEAAEFFMFGKLLPVGSLNFCRALTIVEPAQHLAYRRPTVTTWGWSQLCTAFLRFTLFGGLQTIHFSILRSAVVSVRPVLGSASIFDTVVQLAPVPSLSDTAFDSDVQRDAIKSSDSDSYSSSSHDLMDIHVDTPVLFTMADALQGTDTVFDQSLLISTAPTATAFTESFAQLRDYISQISIKQTQYIQNSIMSVCQESRTQGDVLSVKLNEFHKGTRVHSAFVTTELADILKEVKAMDLQLATIQSEMLDFRAQAQENHLNLSTQLDFLVDYINRGGDAKKGEGGSSFPQPPPDDQSRPSGSSGSRGIGGDGSSQRRDRGGSSKKRHSSSSGGVHHSSGGGGQVGPIRRDAEYWICGKR</sequence>
<proteinExistence type="predicted"/>
<dbReference type="EMBL" id="KQ986760">
    <property type="protein sequence ID" value="KZV58457.1"/>
    <property type="molecule type" value="Genomic_DNA"/>
</dbReference>
<dbReference type="Proteomes" id="UP000250235">
    <property type="component" value="Unassembled WGS sequence"/>
</dbReference>
<gene>
    <name evidence="2" type="ORF">F511_22409</name>
</gene>
<evidence type="ECO:0000313" key="3">
    <source>
        <dbReference type="Proteomes" id="UP000250235"/>
    </source>
</evidence>
<keyword evidence="3" id="KW-1185">Reference proteome</keyword>
<name>A0A2Z7DEU6_9LAMI</name>
<evidence type="ECO:0000313" key="2">
    <source>
        <dbReference type="EMBL" id="KZV58457.1"/>
    </source>
</evidence>